<feature type="compositionally biased region" description="Low complexity" evidence="1">
    <location>
        <begin position="496"/>
        <end position="523"/>
    </location>
</feature>
<sequence>MLDQSSVVIAIGDAVELLLPCTDRRVSPNIRRSHLIKGKGLLIGKWMTSNQHKRGTLSMTCFDIIRRKYIKMKCPRKRRSLSTSPKRLTQDQSLSASQMGNFNDTSSPAQKVHQTEALTKIEEVNHSAVLNSKLLNLNCEPLKDVNSMYVSFEHSPSHEAWYNTYFRNDSSLTQPRPSKMSSLLLPYEMPISKFYYNYETAQERLSKAFERKQRSLNINSDMKKLVLPKNCTNDDIGRKSPRCHPSTQSLLLCENDPENSLFDDMSNDSLSIRSSSVEEDESPKKHIGETIDEIQFISHKLDAFLRQEIVSDTCDGHNGKKKRSSVDDLNDRMDDIVAGNVDSVLLDCLEDELPSVSIGNDNDPMSLLCEVPLCKSFMNNLHSENSVNTTGSESTTDLEGDEDEFDIMEGYNPVVATSPPPPPPPSSSVVLQPQALSPRPKRFPRRKKDPPKRRMLRSSTSETVANSRLKRPSVLKSAEVISYKEVDSDSEDLLEDLNSTKTPTTNTTPKGSSNNHNSHSRSNSSRKRKRR</sequence>
<feature type="region of interest" description="Disordered" evidence="1">
    <location>
        <begin position="412"/>
        <end position="531"/>
    </location>
</feature>
<feature type="compositionally biased region" description="Polar residues" evidence="1">
    <location>
        <begin position="457"/>
        <end position="466"/>
    </location>
</feature>
<reference evidence="2" key="1">
    <citation type="submission" date="2014-05" db="EMBL/GenBank/DDBJ databases">
        <authorList>
            <person name="Chronopoulou M."/>
        </authorList>
    </citation>
    <scope>NUCLEOTIDE SEQUENCE</scope>
    <source>
        <tissue evidence="2">Whole organism</tissue>
    </source>
</reference>
<feature type="compositionally biased region" description="Polar residues" evidence="1">
    <location>
        <begin position="81"/>
        <end position="109"/>
    </location>
</feature>
<dbReference type="AlphaFoldDB" id="A0A0K2URK8"/>
<protein>
    <submittedName>
        <fullName evidence="2">Uncharacterized protein</fullName>
    </submittedName>
</protein>
<name>A0A0K2URK8_LEPSM</name>
<evidence type="ECO:0000313" key="2">
    <source>
        <dbReference type="EMBL" id="CDW40889.1"/>
    </source>
</evidence>
<feature type="region of interest" description="Disordered" evidence="1">
    <location>
        <begin position="75"/>
        <end position="111"/>
    </location>
</feature>
<accession>A0A0K2URK8</accession>
<organism evidence="2">
    <name type="scientific">Lepeophtheirus salmonis</name>
    <name type="common">Salmon louse</name>
    <name type="synonym">Caligus salmonis</name>
    <dbReference type="NCBI Taxonomy" id="72036"/>
    <lineage>
        <taxon>Eukaryota</taxon>
        <taxon>Metazoa</taxon>
        <taxon>Ecdysozoa</taxon>
        <taxon>Arthropoda</taxon>
        <taxon>Crustacea</taxon>
        <taxon>Multicrustacea</taxon>
        <taxon>Hexanauplia</taxon>
        <taxon>Copepoda</taxon>
        <taxon>Siphonostomatoida</taxon>
        <taxon>Caligidae</taxon>
        <taxon>Lepeophtheirus</taxon>
    </lineage>
</organism>
<evidence type="ECO:0000256" key="1">
    <source>
        <dbReference type="SAM" id="MobiDB-lite"/>
    </source>
</evidence>
<proteinExistence type="predicted"/>
<feature type="compositionally biased region" description="Basic residues" evidence="1">
    <location>
        <begin position="439"/>
        <end position="456"/>
    </location>
</feature>
<dbReference type="EMBL" id="HACA01023528">
    <property type="protein sequence ID" value="CDW40889.1"/>
    <property type="molecule type" value="Transcribed_RNA"/>
</dbReference>